<dbReference type="InterPro" id="IPR015943">
    <property type="entry name" value="WD40/YVTN_repeat-like_dom_sf"/>
</dbReference>
<keyword evidence="2" id="KW-0677">Repeat</keyword>
<dbReference type="PANTHER" id="PTHR19871:SF41">
    <property type="entry name" value="NACHT DOMAIN- AND WD REPEAT-CONTAINING PROTEIN 1-LIKE"/>
    <property type="match status" value="1"/>
</dbReference>
<dbReference type="PRINTS" id="PR00320">
    <property type="entry name" value="GPROTEINBRPT"/>
</dbReference>
<sequence>MHRLFRALDCKRDVPAAQLVAIRSALSGLNTILERAALKSDAIPELHTYCQKHGLDFQLVDMHHEWLTDSCTDHTTAGRRLQELRDCYNVSCGPFFVSIIGDRYGECPLPQHINEIEFCHVRDTAVQLGKDVSLLEEWYVKDENAVPPEYVLQPIEAKLPHYGDRSEENEELMDHYHNVWLNTFNALQDLLYKSAQAAHQRRAISTKQLNKYQLSGVEAEVLEALSLDTEPSKNCVFFLRTLEGLSKSLADPSAKNFTDINGSLELDSAAQEKLRFLRDSYINEKVDPENTVRLGTVWKEGGLDPSEHTEHKTYLADFCSQFVAKVKQLIDRVVDNYVEMQYLKETPIKELYYKLLESSAVSLAHSQKFVAREDVMSAIRELVTSEESKPIVLYGGQGSGKSAVVSKVATSLVDWTGTQPICVLRYIHSHTCTHTLLNEICQQLCATNLEGELEKIPVEYRKLVSFFNDLLLKASKWGNMTVILLDGVERLLPTEGYLTFDWLPAELPSGIKLVLSLTDGSVLEELKERIGDTQRFVELSDLTEKERMILMDSYFTHRKRRITAKQRVLLKNALQEPCSPLMLTLLCREVESGSPQLCQNGSKMPQSAEEAADIVYDGLESRHDPVCLGHVLASICAGRAGVTETELLCMLSCCDAIMDPLCQQTSRVDRTFPHTFWAAIKHDLDNVMTVSLLDGVLVVHLAHEAFQKVALERYGGGEQPIRKQHGDFADILSGCHGDTKLSPSHINAEVKNGTPTEPSLAALQQFSIRQQNELWYQLVLAGNLKDLKSKALCCFPYLLAKMQCSSVYELLHCFHVASQHVLDAEVNLVLLAMEASISALIADGQQLGAQLISRLVSMKDKGDKALDSLIHQALEWGRNHNKALLLPHTSWLITKQKSLVKTLDCPGVRHMVTTADTQHVICTATDHTISMYSVGSGKAVQTFEGHKDNINCIYLSHSGKFFLSGSDDKTVQSWCLETGQGLRTYSGHTAAVMCMTLAHNDQIFATGAQDHIVRVFSFECREPQQVIEQHTAAITCITLTRHDDILVTAGADCRIHVWLLNKKKLLNTIWALQPEEEPPKEEQVRVRVTGLGGRTTQGGTATLEEPPKEEQVRVRVKVRSEEEPPKEEQKEKKPKKKKKKSEEDEPSDSMDDEHTGGNTPPSSPLPPLPILVTPVVSMVLSKNNSFLVSGCENGDIHVWALTTGSLVHQLLGIKGKVTCVAIANDSVFAALGCENGSILVFNIRTKALMHTLQGHQAPVTDVAISHDDHFILSAAEDDTVHVWNLDKMPVDREETDSISKSVTCITVGTVERDGSSIALSGGKDGSCKLWSMDTYKMLHHLQDHVKAITCVALSSNGTFAVSGSEDTTIKVWSVDNGLVVLSFVEHSAPIAYVTVTSDDTRILSADIKNSLKLWQAESGNILLSCTGPSLLVAVTPDNQNAVSGDRDNVMKIWTLSDGKVVQSIKHVDSISCIAISLDSQLCVTGSHDMSLKVWEAKTGKLTQILAGHDDVVTCVQVAEQKQRVVSGSVDKTVIVWNLNTGQIEQTLSGHTGTVTCLGLANDADTVISGSDDGTIRVWSANTGVHLTRMDMYVGIRDLKVPLDGTHVIVHLTDKAVVPILQLLNGKVEEVKFSSETTLDEEKKRKASQTQKTAPGATGGSRLFANGRKSTRGKKQSSRARLNSGGSESVSSGYHSNNQPTPKHRKKSKMCQIV</sequence>
<dbReference type="EMBL" id="OV696700">
    <property type="protein sequence ID" value="CAH1247022.1"/>
    <property type="molecule type" value="Genomic_DNA"/>
</dbReference>
<feature type="region of interest" description="Disordered" evidence="4">
    <location>
        <begin position="1091"/>
        <end position="1168"/>
    </location>
</feature>
<feature type="repeat" description="WD" evidence="3">
    <location>
        <begin position="1341"/>
        <end position="1382"/>
    </location>
</feature>
<feature type="repeat" description="WD" evidence="3">
    <location>
        <begin position="1252"/>
        <end position="1286"/>
    </location>
</feature>
<feature type="repeat" description="WD" evidence="3">
    <location>
        <begin position="1505"/>
        <end position="1546"/>
    </location>
</feature>
<dbReference type="InterPro" id="IPR001680">
    <property type="entry name" value="WD40_rpt"/>
</dbReference>
<dbReference type="Pfam" id="PF05729">
    <property type="entry name" value="NACHT"/>
    <property type="match status" value="1"/>
</dbReference>
<dbReference type="InterPro" id="IPR020472">
    <property type="entry name" value="WD40_PAC1"/>
</dbReference>
<dbReference type="InterPro" id="IPR036322">
    <property type="entry name" value="WD40_repeat_dom_sf"/>
</dbReference>
<dbReference type="OrthoDB" id="9990676at2759"/>
<dbReference type="Pfam" id="PF00400">
    <property type="entry name" value="WD40"/>
    <property type="match status" value="10"/>
</dbReference>
<feature type="compositionally biased region" description="Basic residues" evidence="4">
    <location>
        <begin position="1668"/>
        <end position="1677"/>
    </location>
</feature>
<evidence type="ECO:0000256" key="4">
    <source>
        <dbReference type="SAM" id="MobiDB-lite"/>
    </source>
</evidence>
<evidence type="ECO:0000256" key="1">
    <source>
        <dbReference type="ARBA" id="ARBA00022574"/>
    </source>
</evidence>
<keyword evidence="7" id="KW-1185">Reference proteome</keyword>
<feature type="repeat" description="WD" evidence="3">
    <location>
        <begin position="1432"/>
        <end position="1463"/>
    </location>
</feature>
<feature type="repeat" description="WD" evidence="3">
    <location>
        <begin position="1463"/>
        <end position="1504"/>
    </location>
</feature>
<feature type="repeat" description="WD" evidence="3">
    <location>
        <begin position="1175"/>
        <end position="1209"/>
    </location>
</feature>
<dbReference type="InterPro" id="IPR007111">
    <property type="entry name" value="NACHT_NTPase"/>
</dbReference>
<evidence type="ECO:0000256" key="3">
    <source>
        <dbReference type="PROSITE-ProRule" id="PRU00221"/>
    </source>
</evidence>
<dbReference type="Gene3D" id="3.40.50.300">
    <property type="entry name" value="P-loop containing nucleotide triphosphate hydrolases"/>
    <property type="match status" value="1"/>
</dbReference>
<feature type="repeat" description="WD" evidence="3">
    <location>
        <begin position="943"/>
        <end position="984"/>
    </location>
</feature>
<accession>A0A8J9Z3M6</accession>
<feature type="repeat" description="WD" evidence="3">
    <location>
        <begin position="1027"/>
        <end position="1068"/>
    </location>
</feature>
<dbReference type="SUPFAM" id="SSF50978">
    <property type="entry name" value="WD40 repeat-like"/>
    <property type="match status" value="3"/>
</dbReference>
<evidence type="ECO:0000313" key="7">
    <source>
        <dbReference type="Proteomes" id="UP000838412"/>
    </source>
</evidence>
<dbReference type="PANTHER" id="PTHR19871">
    <property type="entry name" value="BETA TRANSDUCIN-RELATED PROTEIN"/>
    <property type="match status" value="1"/>
</dbReference>
<organism evidence="6 7">
    <name type="scientific">Branchiostoma lanceolatum</name>
    <name type="common">Common lancelet</name>
    <name type="synonym">Amphioxus lanceolatum</name>
    <dbReference type="NCBI Taxonomy" id="7740"/>
    <lineage>
        <taxon>Eukaryota</taxon>
        <taxon>Metazoa</taxon>
        <taxon>Chordata</taxon>
        <taxon>Cephalochordata</taxon>
        <taxon>Leptocardii</taxon>
        <taxon>Amphioxiformes</taxon>
        <taxon>Branchiostomatidae</taxon>
        <taxon>Branchiostoma</taxon>
    </lineage>
</organism>
<feature type="compositionally biased region" description="Basic and acidic residues" evidence="4">
    <location>
        <begin position="1105"/>
        <end position="1131"/>
    </location>
</feature>
<dbReference type="InterPro" id="IPR019775">
    <property type="entry name" value="WD40_repeat_CS"/>
</dbReference>
<feature type="region of interest" description="Disordered" evidence="4">
    <location>
        <begin position="1634"/>
        <end position="1713"/>
    </location>
</feature>
<dbReference type="Gene3D" id="2.130.10.10">
    <property type="entry name" value="YVTN repeat-like/Quinoprotein amine dehydrogenase"/>
    <property type="match status" value="5"/>
</dbReference>
<dbReference type="PROSITE" id="PS50082">
    <property type="entry name" value="WD_REPEATS_2"/>
    <property type="match status" value="11"/>
</dbReference>
<keyword evidence="1 3" id="KW-0853">WD repeat</keyword>
<dbReference type="InterPro" id="IPR027417">
    <property type="entry name" value="P-loop_NTPase"/>
</dbReference>
<feature type="repeat" description="WD" evidence="3">
    <location>
        <begin position="1547"/>
        <end position="1588"/>
    </location>
</feature>
<feature type="repeat" description="WD" evidence="3">
    <location>
        <begin position="1383"/>
        <end position="1424"/>
    </location>
</feature>
<dbReference type="InterPro" id="IPR052752">
    <property type="entry name" value="NACHT-WD_repeat"/>
</dbReference>
<dbReference type="PROSITE" id="PS00678">
    <property type="entry name" value="WD_REPEATS_1"/>
    <property type="match status" value="3"/>
</dbReference>
<evidence type="ECO:0000313" key="6">
    <source>
        <dbReference type="EMBL" id="CAH1247022.1"/>
    </source>
</evidence>
<dbReference type="SUPFAM" id="SSF52540">
    <property type="entry name" value="P-loop containing nucleoside triphosphate hydrolases"/>
    <property type="match status" value="1"/>
</dbReference>
<feature type="domain" description="NACHT" evidence="5">
    <location>
        <begin position="390"/>
        <end position="557"/>
    </location>
</feature>
<dbReference type="CDD" id="cd00200">
    <property type="entry name" value="WD40"/>
    <property type="match status" value="2"/>
</dbReference>
<reference evidence="6" key="1">
    <citation type="submission" date="2022-01" db="EMBL/GenBank/DDBJ databases">
        <authorList>
            <person name="Braso-Vives M."/>
        </authorList>
    </citation>
    <scope>NUCLEOTIDE SEQUENCE</scope>
</reference>
<name>A0A8J9Z3M6_BRALA</name>
<proteinExistence type="predicted"/>
<dbReference type="Proteomes" id="UP000838412">
    <property type="component" value="Chromosome 15"/>
</dbReference>
<protein>
    <submittedName>
        <fullName evidence="6">NWD1 protein</fullName>
    </submittedName>
</protein>
<feature type="compositionally biased region" description="Polar residues" evidence="4">
    <location>
        <begin position="1678"/>
        <end position="1700"/>
    </location>
</feature>
<dbReference type="PROSITE" id="PS50294">
    <property type="entry name" value="WD_REPEATS_REGION"/>
    <property type="match status" value="7"/>
</dbReference>
<feature type="repeat" description="WD" evidence="3">
    <location>
        <begin position="985"/>
        <end position="1026"/>
    </location>
</feature>
<feature type="compositionally biased region" description="Basic residues" evidence="4">
    <location>
        <begin position="1701"/>
        <end position="1713"/>
    </location>
</feature>
<evidence type="ECO:0000259" key="5">
    <source>
        <dbReference type="Pfam" id="PF05729"/>
    </source>
</evidence>
<evidence type="ECO:0000256" key="2">
    <source>
        <dbReference type="ARBA" id="ARBA00022737"/>
    </source>
</evidence>
<gene>
    <name evidence="6" type="primary">NWD1</name>
    <name evidence="6" type="ORF">BLAG_LOCUS8824</name>
</gene>
<dbReference type="SMART" id="SM00320">
    <property type="entry name" value="WD40"/>
    <property type="match status" value="14"/>
</dbReference>